<dbReference type="Gramene" id="OB02G34740.1">
    <property type="protein sequence ID" value="OB02G34740.1"/>
    <property type="gene ID" value="OB02G34740"/>
</dbReference>
<feature type="domain" description="KIB1-4 beta-propeller" evidence="1">
    <location>
        <begin position="2"/>
        <end position="48"/>
    </location>
</feature>
<organism evidence="2">
    <name type="scientific">Oryza brachyantha</name>
    <name type="common">malo sina</name>
    <dbReference type="NCBI Taxonomy" id="4533"/>
    <lineage>
        <taxon>Eukaryota</taxon>
        <taxon>Viridiplantae</taxon>
        <taxon>Streptophyta</taxon>
        <taxon>Embryophyta</taxon>
        <taxon>Tracheophyta</taxon>
        <taxon>Spermatophyta</taxon>
        <taxon>Magnoliopsida</taxon>
        <taxon>Liliopsida</taxon>
        <taxon>Poales</taxon>
        <taxon>Poaceae</taxon>
        <taxon>BOP clade</taxon>
        <taxon>Oryzoideae</taxon>
        <taxon>Oryzeae</taxon>
        <taxon>Oryzinae</taxon>
        <taxon>Oryza</taxon>
    </lineage>
</organism>
<evidence type="ECO:0000313" key="3">
    <source>
        <dbReference type="Proteomes" id="UP000006038"/>
    </source>
</evidence>
<evidence type="ECO:0000259" key="1">
    <source>
        <dbReference type="Pfam" id="PF03478"/>
    </source>
</evidence>
<protein>
    <recommendedName>
        <fullName evidence="1">KIB1-4 beta-propeller domain-containing protein</fullName>
    </recommendedName>
</protein>
<sequence>MWAKVDSVGDRVLFFDRHGHGFSLEGNGAAELRRDCVYFMHEKRTWVDAGEHRFLCRYSMEDREVDRVVSLADTFGDTWVVPGLCPSE</sequence>
<accession>J3LFQ7</accession>
<reference evidence="2" key="1">
    <citation type="submission" date="2013-04" db="UniProtKB">
        <authorList>
            <consortium name="EnsemblPlants"/>
        </authorList>
    </citation>
    <scope>IDENTIFICATION</scope>
</reference>
<dbReference type="InterPro" id="IPR005174">
    <property type="entry name" value="KIB1-4_b-propeller"/>
</dbReference>
<name>J3LFQ7_ORYBR</name>
<proteinExistence type="predicted"/>
<dbReference type="EnsemblPlants" id="OB02G34740.1">
    <property type="protein sequence ID" value="OB02G34740.1"/>
    <property type="gene ID" value="OB02G34740"/>
</dbReference>
<evidence type="ECO:0000313" key="2">
    <source>
        <dbReference type="EnsemblPlants" id="OB02G34740.1"/>
    </source>
</evidence>
<dbReference type="AlphaFoldDB" id="J3LFQ7"/>
<dbReference type="HOGENOM" id="CLU_2472651_0_0_1"/>
<dbReference type="Pfam" id="PF03478">
    <property type="entry name" value="Beta-prop_KIB1-4"/>
    <property type="match status" value="1"/>
</dbReference>
<dbReference type="Proteomes" id="UP000006038">
    <property type="component" value="Unassembled WGS sequence"/>
</dbReference>
<keyword evidence="3" id="KW-1185">Reference proteome</keyword>